<gene>
    <name evidence="1" type="ORF">I0K15_19105</name>
</gene>
<keyword evidence="2" id="KW-1185">Reference proteome</keyword>
<dbReference type="AlphaFoldDB" id="A0A7S9QD78"/>
<evidence type="ECO:0000313" key="1">
    <source>
        <dbReference type="EMBL" id="QPH53856.1"/>
    </source>
</evidence>
<protein>
    <submittedName>
        <fullName evidence="1">Uncharacterized protein</fullName>
    </submittedName>
</protein>
<proteinExistence type="predicted"/>
<evidence type="ECO:0000313" key="2">
    <source>
        <dbReference type="Proteomes" id="UP000594800"/>
    </source>
</evidence>
<dbReference type="EMBL" id="CP064942">
    <property type="protein sequence ID" value="QPH53856.1"/>
    <property type="molecule type" value="Genomic_DNA"/>
</dbReference>
<accession>A0A7S9QD78</accession>
<organism evidence="1 2">
    <name type="scientific">Pontivivens ytuae</name>
    <dbReference type="NCBI Taxonomy" id="2789856"/>
    <lineage>
        <taxon>Bacteria</taxon>
        <taxon>Pseudomonadati</taxon>
        <taxon>Pseudomonadota</taxon>
        <taxon>Alphaproteobacteria</taxon>
        <taxon>Rhodobacterales</taxon>
        <taxon>Paracoccaceae</taxon>
        <taxon>Pontivivens</taxon>
    </lineage>
</organism>
<sequence length="74" mass="7575">MDHVAEAAARAARQLAEARAAVDAEFGQGHAAAAPELVAAMVQAAAIHTAVLAGKAASEETNRTLLQLKPRLFG</sequence>
<reference evidence="1 2" key="1">
    <citation type="submission" date="2020-11" db="EMBL/GenBank/DDBJ databases">
        <title>Description of Pontivivens ytuae sp. nov. isolated from deep sea sediment of Mariana Trench.</title>
        <authorList>
            <person name="Wang Z."/>
            <person name="Sun Q.-L."/>
            <person name="Xu X.-D."/>
            <person name="Tang Y.-Z."/>
            <person name="Zhang J."/>
        </authorList>
    </citation>
    <scope>NUCLEOTIDE SEQUENCE [LARGE SCALE GENOMIC DNA]</scope>
    <source>
        <strain evidence="1 2">MT2928</strain>
    </source>
</reference>
<dbReference type="KEGG" id="poz:I0K15_19105"/>
<name>A0A7S9QD78_9RHOB</name>
<dbReference type="Proteomes" id="UP000594800">
    <property type="component" value="Chromosome"/>
</dbReference>
<dbReference type="RefSeq" id="WP_196103065.1">
    <property type="nucleotide sequence ID" value="NZ_CP064942.1"/>
</dbReference>